<organism evidence="1 2">
    <name type="scientific">Trichoderma harzianum</name>
    <name type="common">Hypocrea lixii</name>
    <dbReference type="NCBI Taxonomy" id="5544"/>
    <lineage>
        <taxon>Eukaryota</taxon>
        <taxon>Fungi</taxon>
        <taxon>Dikarya</taxon>
        <taxon>Ascomycota</taxon>
        <taxon>Pezizomycotina</taxon>
        <taxon>Sordariomycetes</taxon>
        <taxon>Hypocreomycetidae</taxon>
        <taxon>Hypocreales</taxon>
        <taxon>Hypocreaceae</taxon>
        <taxon>Trichoderma</taxon>
    </lineage>
</organism>
<protein>
    <submittedName>
        <fullName evidence="1">Uncharacterized protein</fullName>
    </submittedName>
</protein>
<accession>A0A2K0UIM7</accession>
<sequence>MEKRLKNYIDENVEDLKNQLDQLHDRFVTDSANGKVTMQFLGQSITNTEKDIKEHFIEMLGTVEQRMQKIQKEMNQDLETAIAERLNTSKKRSAFAAFGDTNDTQEPTNAQRPLIRNYSDFQGSEMNLESHQIECNYPFAI</sequence>
<gene>
    <name evidence="1" type="ORF">THARTR1_02594</name>
</gene>
<reference evidence="1 2" key="1">
    <citation type="submission" date="2017-02" db="EMBL/GenBank/DDBJ databases">
        <title>Genomes of Trichoderma spp. with biocontrol activity.</title>
        <authorList>
            <person name="Gardiner D."/>
            <person name="Kazan K."/>
            <person name="Vos C."/>
            <person name="Harvey P."/>
        </authorList>
    </citation>
    <scope>NUCLEOTIDE SEQUENCE [LARGE SCALE GENOMIC DNA]</scope>
    <source>
        <strain evidence="1 2">Tr1</strain>
    </source>
</reference>
<name>A0A2K0UIM7_TRIHA</name>
<proteinExistence type="predicted"/>
<dbReference type="Proteomes" id="UP000236290">
    <property type="component" value="Unassembled WGS sequence"/>
</dbReference>
<dbReference type="EMBL" id="MTYI01000027">
    <property type="protein sequence ID" value="PNP57596.1"/>
    <property type="molecule type" value="Genomic_DNA"/>
</dbReference>
<dbReference type="AlphaFoldDB" id="A0A2K0UIM7"/>
<comment type="caution">
    <text evidence="1">The sequence shown here is derived from an EMBL/GenBank/DDBJ whole genome shotgun (WGS) entry which is preliminary data.</text>
</comment>
<evidence type="ECO:0000313" key="1">
    <source>
        <dbReference type="EMBL" id="PNP57596.1"/>
    </source>
</evidence>
<evidence type="ECO:0000313" key="2">
    <source>
        <dbReference type="Proteomes" id="UP000236290"/>
    </source>
</evidence>